<feature type="region of interest" description="Disordered" evidence="1">
    <location>
        <begin position="78"/>
        <end position="101"/>
    </location>
</feature>
<gene>
    <name evidence="3" type="ORF">WJX72_011328</name>
</gene>
<dbReference type="Proteomes" id="UP001489004">
    <property type="component" value="Unassembled WGS sequence"/>
</dbReference>
<feature type="transmembrane region" description="Helical" evidence="2">
    <location>
        <begin position="156"/>
        <end position="179"/>
    </location>
</feature>
<feature type="compositionally biased region" description="Basic and acidic residues" evidence="1">
    <location>
        <begin position="82"/>
        <end position="101"/>
    </location>
</feature>
<keyword evidence="2" id="KW-1133">Transmembrane helix</keyword>
<evidence type="ECO:0000256" key="2">
    <source>
        <dbReference type="SAM" id="Phobius"/>
    </source>
</evidence>
<keyword evidence="2" id="KW-0812">Transmembrane</keyword>
<protein>
    <submittedName>
        <fullName evidence="3">Uncharacterized protein</fullName>
    </submittedName>
</protein>
<comment type="caution">
    <text evidence="3">The sequence shown here is derived from an EMBL/GenBank/DDBJ whole genome shotgun (WGS) entry which is preliminary data.</text>
</comment>
<reference evidence="3 4" key="1">
    <citation type="journal article" date="2024" name="Nat. Commun.">
        <title>Phylogenomics reveals the evolutionary origins of lichenization in chlorophyte algae.</title>
        <authorList>
            <person name="Puginier C."/>
            <person name="Libourel C."/>
            <person name="Otte J."/>
            <person name="Skaloud P."/>
            <person name="Haon M."/>
            <person name="Grisel S."/>
            <person name="Petersen M."/>
            <person name="Berrin J.G."/>
            <person name="Delaux P.M."/>
            <person name="Dal Grande F."/>
            <person name="Keller J."/>
        </authorList>
    </citation>
    <scope>NUCLEOTIDE SEQUENCE [LARGE SCALE GENOMIC DNA]</scope>
    <source>
        <strain evidence="3 4">SAG 2043</strain>
    </source>
</reference>
<feature type="region of interest" description="Disordered" evidence="1">
    <location>
        <begin position="1"/>
        <end position="58"/>
    </location>
</feature>
<accession>A0AAW1PMM0</accession>
<evidence type="ECO:0000256" key="1">
    <source>
        <dbReference type="SAM" id="MobiDB-lite"/>
    </source>
</evidence>
<keyword evidence="2" id="KW-0472">Membrane</keyword>
<keyword evidence="4" id="KW-1185">Reference proteome</keyword>
<dbReference type="SUPFAM" id="SSF57997">
    <property type="entry name" value="Tropomyosin"/>
    <property type="match status" value="1"/>
</dbReference>
<name>A0AAW1PMM0_9CHLO</name>
<dbReference type="EMBL" id="JALJOR010000011">
    <property type="protein sequence ID" value="KAK9809204.1"/>
    <property type="molecule type" value="Genomic_DNA"/>
</dbReference>
<feature type="compositionally biased region" description="Polar residues" evidence="1">
    <location>
        <begin position="10"/>
        <end position="30"/>
    </location>
</feature>
<dbReference type="AlphaFoldDB" id="A0AAW1PMM0"/>
<evidence type="ECO:0000313" key="4">
    <source>
        <dbReference type="Proteomes" id="UP001489004"/>
    </source>
</evidence>
<organism evidence="3 4">
    <name type="scientific">[Myrmecia] bisecta</name>
    <dbReference type="NCBI Taxonomy" id="41462"/>
    <lineage>
        <taxon>Eukaryota</taxon>
        <taxon>Viridiplantae</taxon>
        <taxon>Chlorophyta</taxon>
        <taxon>core chlorophytes</taxon>
        <taxon>Trebouxiophyceae</taxon>
        <taxon>Trebouxiales</taxon>
        <taxon>Trebouxiaceae</taxon>
        <taxon>Myrmecia</taxon>
    </lineage>
</organism>
<proteinExistence type="predicted"/>
<evidence type="ECO:0000313" key="3">
    <source>
        <dbReference type="EMBL" id="KAK9809204.1"/>
    </source>
</evidence>
<sequence length="183" mass="19805">MGSKKHKKATSTTPSDVVAPSNGNTTSNGAYGSIKQEPESQAVLQIKENGFHPVPRGKAVAPLPTAIVESQLASMQKQLQNTERELHEKEKQVESLEQKLTSLEEAHKAEQSSWQKQQDELRALLLSSQDALAGLQAQVQKLTQQLDAANASSGQAWLYAYLTSASAVACMGVATFAVMRCRQ</sequence>
<dbReference type="Gene3D" id="1.20.1170.10">
    <property type="match status" value="1"/>
</dbReference>